<keyword evidence="4" id="KW-1185">Reference proteome</keyword>
<evidence type="ECO:0000256" key="1">
    <source>
        <dbReference type="ARBA" id="ARBA00022527"/>
    </source>
</evidence>
<keyword evidence="3" id="KW-0547">Nucleotide-binding</keyword>
<dbReference type="EMBL" id="JAVREI010000018">
    <property type="protein sequence ID" value="MDT0277997.1"/>
    <property type="molecule type" value="Genomic_DNA"/>
</dbReference>
<keyword evidence="1" id="KW-0418">Kinase</keyword>
<dbReference type="Gene3D" id="3.30.565.10">
    <property type="entry name" value="Histidine kinase-like ATPase, C-terminal domain"/>
    <property type="match status" value="1"/>
</dbReference>
<protein>
    <submittedName>
        <fullName evidence="3">ATP-binding protein</fullName>
    </submittedName>
</protein>
<dbReference type="SUPFAM" id="SSF55874">
    <property type="entry name" value="ATPase domain of HSP90 chaperone/DNA topoisomerase II/histidine kinase"/>
    <property type="match status" value="1"/>
</dbReference>
<dbReference type="CDD" id="cd16936">
    <property type="entry name" value="HATPase_RsbW-like"/>
    <property type="match status" value="1"/>
</dbReference>
<comment type="caution">
    <text evidence="3">The sequence shown here is derived from an EMBL/GenBank/DDBJ whole genome shotgun (WGS) entry which is preliminary data.</text>
</comment>
<dbReference type="Pfam" id="PF13581">
    <property type="entry name" value="HATPase_c_2"/>
    <property type="match status" value="1"/>
</dbReference>
<sequence length="166" mass="17943">MSETLWACRPLPQADTQSALGRWEGAPATVAELTALRLRLYAALLDGARPAGATDDDIERLMLVFEELVSNGLRHGRPPVRVTVEGTDSGWLLDVTDAAVERPPAPAVGRDAAYGGLGLYLIAGLCTAHGWMTDHDRRHVWARIDFTAGSDDYAAPRLPKPRGHGH</sequence>
<dbReference type="InterPro" id="IPR036890">
    <property type="entry name" value="HATPase_C_sf"/>
</dbReference>
<evidence type="ECO:0000259" key="2">
    <source>
        <dbReference type="Pfam" id="PF13581"/>
    </source>
</evidence>
<keyword evidence="1" id="KW-0808">Transferase</keyword>
<dbReference type="RefSeq" id="WP_311346797.1">
    <property type="nucleotide sequence ID" value="NZ_JAVREI010000018.1"/>
</dbReference>
<dbReference type="PANTHER" id="PTHR35526">
    <property type="entry name" value="ANTI-SIGMA-F FACTOR RSBW-RELATED"/>
    <property type="match status" value="1"/>
</dbReference>
<accession>A0ABU2KCV5</accession>
<dbReference type="Proteomes" id="UP001183222">
    <property type="component" value="Unassembled WGS sequence"/>
</dbReference>
<organism evidence="3 4">
    <name type="scientific">Blastococcus goldschmidtiae</name>
    <dbReference type="NCBI Taxonomy" id="3075546"/>
    <lineage>
        <taxon>Bacteria</taxon>
        <taxon>Bacillati</taxon>
        <taxon>Actinomycetota</taxon>
        <taxon>Actinomycetes</taxon>
        <taxon>Geodermatophilales</taxon>
        <taxon>Geodermatophilaceae</taxon>
        <taxon>Blastococcus</taxon>
    </lineage>
</organism>
<dbReference type="InterPro" id="IPR003594">
    <property type="entry name" value="HATPase_dom"/>
</dbReference>
<keyword evidence="1" id="KW-0723">Serine/threonine-protein kinase</keyword>
<gene>
    <name evidence="3" type="ORF">RM425_19020</name>
</gene>
<dbReference type="PANTHER" id="PTHR35526:SF3">
    <property type="entry name" value="ANTI-SIGMA-F FACTOR RSBW"/>
    <property type="match status" value="1"/>
</dbReference>
<proteinExistence type="predicted"/>
<reference evidence="4" key="1">
    <citation type="submission" date="2023-07" db="EMBL/GenBank/DDBJ databases">
        <title>30 novel species of actinomycetes from the DSMZ collection.</title>
        <authorList>
            <person name="Nouioui I."/>
        </authorList>
    </citation>
    <scope>NUCLEOTIDE SEQUENCE [LARGE SCALE GENOMIC DNA]</scope>
    <source>
        <strain evidence="4">DSM 46792</strain>
    </source>
</reference>
<name>A0ABU2KCV5_9ACTN</name>
<evidence type="ECO:0000313" key="3">
    <source>
        <dbReference type="EMBL" id="MDT0277997.1"/>
    </source>
</evidence>
<dbReference type="GO" id="GO:0005524">
    <property type="term" value="F:ATP binding"/>
    <property type="evidence" value="ECO:0007669"/>
    <property type="project" value="UniProtKB-KW"/>
</dbReference>
<keyword evidence="3" id="KW-0067">ATP-binding</keyword>
<feature type="domain" description="Histidine kinase/HSP90-like ATPase" evidence="2">
    <location>
        <begin position="27"/>
        <end position="142"/>
    </location>
</feature>
<dbReference type="InterPro" id="IPR050267">
    <property type="entry name" value="Anti-sigma-factor_SerPK"/>
</dbReference>
<evidence type="ECO:0000313" key="4">
    <source>
        <dbReference type="Proteomes" id="UP001183222"/>
    </source>
</evidence>